<accession>A0A3L7YZP3</accession>
<proteinExistence type="predicted"/>
<sequence length="295" mass="34989">MLYIIYPDVDIWNYMFDGFNIDKPVTAVPLNRNCNKIQLLFRKMFQTLRSDIHLLFGKDMCKGLQNLTDKDSLLICDYTDLCLIKTISASINPNVKKSLWLWNLVRDYKKLEKRQSVIEQCGFKIYTFDQVDAQKYKLNWLSQFLKYPKIDANVSISSDFYFLGFEKNRKHIIENLHEQLKQYNLDFRIIHDSREMISYSENINNISKTRCLVEIVQDGQTGLTLRALEAMFLHKKLLTNNRKIGGMDFYNPNNIFIYGIDDLAHIDEFMNTPFQIMPEDVCHKYTIDCWVNNFF</sequence>
<reference evidence="1 2" key="1">
    <citation type="submission" date="2018-09" db="EMBL/GenBank/DDBJ databases">
        <title>Murine metabolic-syndrome-specific gut microbial biobank.</title>
        <authorList>
            <person name="Liu C."/>
        </authorList>
    </citation>
    <scope>NUCLEOTIDE SEQUENCE [LARGE SCALE GENOMIC DNA]</scope>
    <source>
        <strain evidence="1 2">0.1X-D8-26</strain>
    </source>
</reference>
<dbReference type="EMBL" id="RAZM01000009">
    <property type="protein sequence ID" value="RLT81100.1"/>
    <property type="molecule type" value="Genomic_DNA"/>
</dbReference>
<organism evidence="1 2">
    <name type="scientific">Bacteroides acidifaciens</name>
    <dbReference type="NCBI Taxonomy" id="85831"/>
    <lineage>
        <taxon>Bacteria</taxon>
        <taxon>Pseudomonadati</taxon>
        <taxon>Bacteroidota</taxon>
        <taxon>Bacteroidia</taxon>
        <taxon>Bacteroidales</taxon>
        <taxon>Bacteroidaceae</taxon>
        <taxon>Bacteroides</taxon>
    </lineage>
</organism>
<evidence type="ECO:0000313" key="2">
    <source>
        <dbReference type="Proteomes" id="UP000267159"/>
    </source>
</evidence>
<dbReference type="RefSeq" id="WP_121766326.1">
    <property type="nucleotide sequence ID" value="NZ_CAMRUR010000004.1"/>
</dbReference>
<evidence type="ECO:0000313" key="1">
    <source>
        <dbReference type="EMBL" id="RLT81100.1"/>
    </source>
</evidence>
<dbReference type="AlphaFoldDB" id="A0A3L7YZP3"/>
<protein>
    <recommendedName>
        <fullName evidence="3">Lipopolysaccharide core biosynthesis protein RfaS</fullName>
    </recommendedName>
</protein>
<name>A0A3L7YZP3_9BACE</name>
<comment type="caution">
    <text evidence="1">The sequence shown here is derived from an EMBL/GenBank/DDBJ whole genome shotgun (WGS) entry which is preliminary data.</text>
</comment>
<gene>
    <name evidence="1" type="ORF">D7Y07_04660</name>
</gene>
<evidence type="ECO:0008006" key="3">
    <source>
        <dbReference type="Google" id="ProtNLM"/>
    </source>
</evidence>
<dbReference type="Proteomes" id="UP000267159">
    <property type="component" value="Unassembled WGS sequence"/>
</dbReference>